<evidence type="ECO:0000313" key="6">
    <source>
        <dbReference type="EMBL" id="KIK61890.1"/>
    </source>
</evidence>
<feature type="domain" description="Peptidase C14 caspase" evidence="5">
    <location>
        <begin position="57"/>
        <end position="310"/>
    </location>
</feature>
<name>A0A0D0BDS7_9AGAR</name>
<keyword evidence="3" id="KW-0645">Protease</keyword>
<organism evidence="6 7">
    <name type="scientific">Collybiopsis luxurians FD-317 M1</name>
    <dbReference type="NCBI Taxonomy" id="944289"/>
    <lineage>
        <taxon>Eukaryota</taxon>
        <taxon>Fungi</taxon>
        <taxon>Dikarya</taxon>
        <taxon>Basidiomycota</taxon>
        <taxon>Agaricomycotina</taxon>
        <taxon>Agaricomycetes</taxon>
        <taxon>Agaricomycetidae</taxon>
        <taxon>Agaricales</taxon>
        <taxon>Marasmiineae</taxon>
        <taxon>Omphalotaceae</taxon>
        <taxon>Collybiopsis</taxon>
        <taxon>Collybiopsis luxurians</taxon>
    </lineage>
</organism>
<dbReference type="GO" id="GO:0006508">
    <property type="term" value="P:proteolysis"/>
    <property type="evidence" value="ECO:0007669"/>
    <property type="project" value="InterPro"/>
</dbReference>
<dbReference type="PANTHER" id="PTHR48104">
    <property type="entry name" value="METACASPASE-4"/>
    <property type="match status" value="1"/>
</dbReference>
<dbReference type="EMBL" id="KN834769">
    <property type="protein sequence ID" value="KIK61890.1"/>
    <property type="molecule type" value="Genomic_DNA"/>
</dbReference>
<dbReference type="GO" id="GO:0005737">
    <property type="term" value="C:cytoplasm"/>
    <property type="evidence" value="ECO:0007669"/>
    <property type="project" value="TreeGrafter"/>
</dbReference>
<gene>
    <name evidence="6" type="ORF">GYMLUDRAFT_260464</name>
</gene>
<accession>A0A0D0BDS7</accession>
<dbReference type="Proteomes" id="UP000053593">
    <property type="component" value="Unassembled WGS sequence"/>
</dbReference>
<dbReference type="InterPro" id="IPR050452">
    <property type="entry name" value="Metacaspase"/>
</dbReference>
<dbReference type="Gene3D" id="3.40.50.1460">
    <property type="match status" value="1"/>
</dbReference>
<dbReference type="OrthoDB" id="3223806at2759"/>
<protein>
    <recommendedName>
        <fullName evidence="5">Peptidase C14 caspase domain-containing protein</fullName>
    </recommendedName>
</protein>
<evidence type="ECO:0000259" key="5">
    <source>
        <dbReference type="Pfam" id="PF00656"/>
    </source>
</evidence>
<evidence type="ECO:0000313" key="7">
    <source>
        <dbReference type="Proteomes" id="UP000053593"/>
    </source>
</evidence>
<dbReference type="InterPro" id="IPR011600">
    <property type="entry name" value="Pept_C14_caspase"/>
</dbReference>
<dbReference type="InterPro" id="IPR029030">
    <property type="entry name" value="Caspase-like_dom_sf"/>
</dbReference>
<dbReference type="GO" id="GO:0006915">
    <property type="term" value="P:apoptotic process"/>
    <property type="evidence" value="ECO:0007669"/>
    <property type="project" value="UniProtKB-KW"/>
</dbReference>
<keyword evidence="3" id="KW-0788">Thiol protease</keyword>
<dbReference type="PANTHER" id="PTHR48104:SF30">
    <property type="entry name" value="METACASPASE-1"/>
    <property type="match status" value="1"/>
</dbReference>
<dbReference type="GO" id="GO:0004197">
    <property type="term" value="F:cysteine-type endopeptidase activity"/>
    <property type="evidence" value="ECO:0007669"/>
    <property type="project" value="InterPro"/>
</dbReference>
<evidence type="ECO:0000256" key="2">
    <source>
        <dbReference type="ARBA" id="ARBA00022703"/>
    </source>
</evidence>
<keyword evidence="2" id="KW-0053">Apoptosis</keyword>
<feature type="compositionally biased region" description="Pro residues" evidence="4">
    <location>
        <begin position="33"/>
        <end position="45"/>
    </location>
</feature>
<evidence type="ECO:0000256" key="3">
    <source>
        <dbReference type="ARBA" id="ARBA00022807"/>
    </source>
</evidence>
<proteinExistence type="inferred from homology"/>
<feature type="region of interest" description="Disordered" evidence="4">
    <location>
        <begin position="24"/>
        <end position="50"/>
    </location>
</feature>
<dbReference type="AlphaFoldDB" id="A0A0D0BDS7"/>
<evidence type="ECO:0000256" key="4">
    <source>
        <dbReference type="SAM" id="MobiDB-lite"/>
    </source>
</evidence>
<sequence>MLLSWIKTEVTSILEALWHIGWSDRAPTQTTPSPQPDTSPSPPQVIKPNETKKSSVWALVIGVNEYKELVHLTGAVADADDFVDFLTVQMDVPNDHIKNLREKEATRQAITTSIAALAQDDRIENGDAIIIYYAGHGAEARPPPKWDAGGHNARIQMLCAYDFVRAKNDTEDGQGILDITLAALLSRIAKAKGDNITVIFDSCHSGSGTREGDPVPNIRGVELPKDYEILDTVDQELLRDLPDQQRKVIISKEFEKSGAASHVLLAGCASHQTSKEILGRGRFTVALMSLLRKSDINTMTYQDVISRVDDLPDQTPQCDGIHSSRIMFNGKALGAGRTLYRVTSQGGVITLQAGEAQGITKNATFNVLDSSNMNARILGSITADKPSACSTTMKGSVTFTSPAYAVQTSIGDGMDIAVGLPVDDAILPALNFAVREMKQRRPDKRNLRFVDIKTPPEHEIAVRNDNGEAVFELTDKVWVAEGLKDLSFRISFAEPDSLYAVFTCAADFFYNLRRSSKAQEAGKSTDISGSVSLEVFEVKEGEVQGVEYPVLLPKLIDGKPKNLNSDGVLRADVEEGRKLKYGLKLSSRLDQPLYVWAFLFNLSDLSVAFKSGILPATIRKQPDKADPSILTYGNLTLGYGSGGARPLEIVMGDKDEVDVSYIKFFITTEYVDLSKIAQESPFPNPRAIVIGSPSRKLFDTLLISVVAKKITF</sequence>
<reference evidence="6 7" key="1">
    <citation type="submission" date="2014-04" db="EMBL/GenBank/DDBJ databases">
        <title>Evolutionary Origins and Diversification of the Mycorrhizal Mutualists.</title>
        <authorList>
            <consortium name="DOE Joint Genome Institute"/>
            <consortium name="Mycorrhizal Genomics Consortium"/>
            <person name="Kohler A."/>
            <person name="Kuo A."/>
            <person name="Nagy L.G."/>
            <person name="Floudas D."/>
            <person name="Copeland A."/>
            <person name="Barry K.W."/>
            <person name="Cichocki N."/>
            <person name="Veneault-Fourrey C."/>
            <person name="LaButti K."/>
            <person name="Lindquist E.A."/>
            <person name="Lipzen A."/>
            <person name="Lundell T."/>
            <person name="Morin E."/>
            <person name="Murat C."/>
            <person name="Riley R."/>
            <person name="Ohm R."/>
            <person name="Sun H."/>
            <person name="Tunlid A."/>
            <person name="Henrissat B."/>
            <person name="Grigoriev I.V."/>
            <person name="Hibbett D.S."/>
            <person name="Martin F."/>
        </authorList>
    </citation>
    <scope>NUCLEOTIDE SEQUENCE [LARGE SCALE GENOMIC DNA]</scope>
    <source>
        <strain evidence="6 7">FD-317 M1</strain>
    </source>
</reference>
<dbReference type="Pfam" id="PF00656">
    <property type="entry name" value="Peptidase_C14"/>
    <property type="match status" value="1"/>
</dbReference>
<comment type="similarity">
    <text evidence="1">Belongs to the peptidase C14B family.</text>
</comment>
<dbReference type="SUPFAM" id="SSF52129">
    <property type="entry name" value="Caspase-like"/>
    <property type="match status" value="1"/>
</dbReference>
<keyword evidence="3" id="KW-0378">Hydrolase</keyword>
<keyword evidence="7" id="KW-1185">Reference proteome</keyword>
<evidence type="ECO:0000256" key="1">
    <source>
        <dbReference type="ARBA" id="ARBA00009005"/>
    </source>
</evidence>
<dbReference type="HOGENOM" id="CLU_011935_1_0_1"/>